<sequence length="163" mass="17703">MPSCKPERRIASSRLAHSLRSRAFQPGRFALVSSGKRQIAFSATIPGRYPFLSLRCSIFCVILIALFFADAGKFCTGEHQTGAIDNRTVHHLAVQGNHAEAFASGGFSGFYDAAGVIHFFLGRCVEVVQQINLTRLISDLPSKPSCLMWAASCRNPASLLASE</sequence>
<proteinExistence type="predicted"/>
<reference evidence="2 3" key="1">
    <citation type="submission" date="2018-06" db="EMBL/GenBank/DDBJ databases">
        <authorList>
            <consortium name="Pathogen Informatics"/>
            <person name="Doyle S."/>
        </authorList>
    </citation>
    <scope>NUCLEOTIDE SEQUENCE [LARGE SCALE GENOMIC DNA]</scope>
    <source>
        <strain evidence="2 3">NCTC9962</strain>
    </source>
</reference>
<keyword evidence="1" id="KW-0812">Transmembrane</keyword>
<protein>
    <submittedName>
        <fullName evidence="2">Uncharacterized protein</fullName>
    </submittedName>
</protein>
<dbReference type="EMBL" id="UGED01000007">
    <property type="protein sequence ID" value="STL42873.1"/>
    <property type="molecule type" value="Genomic_DNA"/>
</dbReference>
<organism evidence="2 3">
    <name type="scientific">Escherichia coli</name>
    <dbReference type="NCBI Taxonomy" id="562"/>
    <lineage>
        <taxon>Bacteria</taxon>
        <taxon>Pseudomonadati</taxon>
        <taxon>Pseudomonadota</taxon>
        <taxon>Gammaproteobacteria</taxon>
        <taxon>Enterobacterales</taxon>
        <taxon>Enterobacteriaceae</taxon>
        <taxon>Escherichia</taxon>
    </lineage>
</organism>
<gene>
    <name evidence="2" type="ORF">NCTC9962_02937</name>
</gene>
<name>A0A377B1K4_ECOLX</name>
<keyword evidence="1" id="KW-1133">Transmembrane helix</keyword>
<evidence type="ECO:0000256" key="1">
    <source>
        <dbReference type="SAM" id="Phobius"/>
    </source>
</evidence>
<evidence type="ECO:0000313" key="2">
    <source>
        <dbReference type="EMBL" id="STL42873.1"/>
    </source>
</evidence>
<feature type="transmembrane region" description="Helical" evidence="1">
    <location>
        <begin position="52"/>
        <end position="69"/>
    </location>
</feature>
<dbReference type="AlphaFoldDB" id="A0A377B1K4"/>
<keyword evidence="1" id="KW-0472">Membrane</keyword>
<dbReference type="Proteomes" id="UP000254052">
    <property type="component" value="Unassembled WGS sequence"/>
</dbReference>
<evidence type="ECO:0000313" key="3">
    <source>
        <dbReference type="Proteomes" id="UP000254052"/>
    </source>
</evidence>
<accession>A0A377B1K4</accession>